<evidence type="ECO:0000256" key="2">
    <source>
        <dbReference type="ARBA" id="ARBA00011738"/>
    </source>
</evidence>
<dbReference type="OrthoDB" id="9795347at2"/>
<protein>
    <recommendedName>
        <fullName evidence="6">Cytidine deaminase</fullName>
        <ecNumber evidence="6">3.5.4.5</ecNumber>
    </recommendedName>
    <alternativeName>
        <fullName evidence="6">Cytidine aminohydrolase</fullName>
        <shortName evidence="6">CDA</shortName>
    </alternativeName>
</protein>
<evidence type="ECO:0000256" key="5">
    <source>
        <dbReference type="ARBA" id="ARBA00022833"/>
    </source>
</evidence>
<dbReference type="InterPro" id="IPR016193">
    <property type="entry name" value="Cytidine_deaminase-like"/>
</dbReference>
<accession>A0A1A7P0D8</accession>
<evidence type="ECO:0000313" key="11">
    <source>
        <dbReference type="EMBL" id="OBW95216.1"/>
    </source>
</evidence>
<comment type="function">
    <text evidence="6">This enzyme scavenges exogenous and endogenous cytidine and 2'-deoxycytidine for UMP synthesis.</text>
</comment>
<organism evidence="11 12">
    <name type="scientific">Gallibacterium salpingitidis</name>
    <dbReference type="NCBI Taxonomy" id="505341"/>
    <lineage>
        <taxon>Bacteria</taxon>
        <taxon>Pseudomonadati</taxon>
        <taxon>Pseudomonadota</taxon>
        <taxon>Gammaproteobacteria</taxon>
        <taxon>Pasteurellales</taxon>
        <taxon>Pasteurellaceae</taxon>
        <taxon>Gallibacterium</taxon>
    </lineage>
</organism>
<dbReference type="Pfam" id="PF08211">
    <property type="entry name" value="dCMP_cyt_deam_2"/>
    <property type="match status" value="1"/>
</dbReference>
<dbReference type="InterPro" id="IPR006263">
    <property type="entry name" value="Cyt_deam_dimer"/>
</dbReference>
<dbReference type="HAMAP" id="MF_01558">
    <property type="entry name" value="Cyt_deam"/>
    <property type="match status" value="1"/>
</dbReference>
<dbReference type="PATRIC" id="fig|505341.3.peg.874"/>
<evidence type="ECO:0000256" key="6">
    <source>
        <dbReference type="HAMAP-Rule" id="MF_01558"/>
    </source>
</evidence>
<dbReference type="SUPFAM" id="SSF53927">
    <property type="entry name" value="Cytidine deaminase-like"/>
    <property type="match status" value="2"/>
</dbReference>
<evidence type="ECO:0000256" key="7">
    <source>
        <dbReference type="PIRSR" id="PIRSR006334-1"/>
    </source>
</evidence>
<dbReference type="FunFam" id="3.40.140.10:FF:000007">
    <property type="entry name" value="Cytidine deaminase"/>
    <property type="match status" value="1"/>
</dbReference>
<dbReference type="CDD" id="cd01283">
    <property type="entry name" value="cytidine_deaminase"/>
    <property type="match status" value="2"/>
</dbReference>
<evidence type="ECO:0000313" key="12">
    <source>
        <dbReference type="Proteomes" id="UP000092649"/>
    </source>
</evidence>
<dbReference type="NCBIfam" id="TIGR01355">
    <property type="entry name" value="cyt_deam_dimer"/>
    <property type="match status" value="1"/>
</dbReference>
<evidence type="ECO:0000256" key="9">
    <source>
        <dbReference type="PIRSR" id="PIRSR006334-3"/>
    </source>
</evidence>
<evidence type="ECO:0000256" key="3">
    <source>
        <dbReference type="ARBA" id="ARBA00022723"/>
    </source>
</evidence>
<dbReference type="InterPro" id="IPR020797">
    <property type="entry name" value="Cytidine_deaminase_bacteria"/>
</dbReference>
<dbReference type="RefSeq" id="WP_066106458.1">
    <property type="nucleotide sequence ID" value="NZ_JTJL01000014.1"/>
</dbReference>
<keyword evidence="3 6" id="KW-0479">Metal-binding</keyword>
<dbReference type="GO" id="GO:0042802">
    <property type="term" value="F:identical protein binding"/>
    <property type="evidence" value="ECO:0007669"/>
    <property type="project" value="UniProtKB-ARBA"/>
</dbReference>
<comment type="similarity">
    <text evidence="1 6">Belongs to the cytidine and deoxycytidylate deaminase family.</text>
</comment>
<feature type="binding site" evidence="6 9">
    <location>
        <position position="135"/>
    </location>
    <ligand>
        <name>Zn(2+)</name>
        <dbReference type="ChEBI" id="CHEBI:29105"/>
        <note>catalytic</note>
    </ligand>
</feature>
<dbReference type="InterPro" id="IPR016192">
    <property type="entry name" value="APOBEC/CMP_deaminase_Zn-bd"/>
</dbReference>
<dbReference type="PROSITE" id="PS51747">
    <property type="entry name" value="CYT_DCMP_DEAMINASES_2"/>
    <property type="match status" value="2"/>
</dbReference>
<dbReference type="InterPro" id="IPR013171">
    <property type="entry name" value="Cyd/dCyd_deaminase_Zn-bd"/>
</dbReference>
<dbReference type="PANTHER" id="PTHR11644:SF2">
    <property type="entry name" value="CYTIDINE DEAMINASE"/>
    <property type="match status" value="1"/>
</dbReference>
<dbReference type="Gene3D" id="3.40.140.10">
    <property type="entry name" value="Cytidine Deaminase, domain 2"/>
    <property type="match status" value="2"/>
</dbReference>
<keyword evidence="5 6" id="KW-0862">Zinc</keyword>
<evidence type="ECO:0000256" key="1">
    <source>
        <dbReference type="ARBA" id="ARBA00006576"/>
    </source>
</evidence>
<feature type="binding site" evidence="6 9">
    <location>
        <position position="138"/>
    </location>
    <ligand>
        <name>Zn(2+)</name>
        <dbReference type="ChEBI" id="CHEBI:29105"/>
        <note>catalytic</note>
    </ligand>
</feature>
<evidence type="ECO:0000259" key="10">
    <source>
        <dbReference type="PROSITE" id="PS51747"/>
    </source>
</evidence>
<keyword evidence="12" id="KW-1185">Reference proteome</keyword>
<feature type="domain" description="CMP/dCMP-type deaminase" evidence="10">
    <location>
        <begin position="54"/>
        <end position="174"/>
    </location>
</feature>
<dbReference type="PIRSF" id="PIRSF006334">
    <property type="entry name" value="Cdd_plus_pseudo"/>
    <property type="match status" value="1"/>
</dbReference>
<reference evidence="11 12" key="1">
    <citation type="submission" date="2014-11" db="EMBL/GenBank/DDBJ databases">
        <title>Pan-genome of Gallibacterium spp.</title>
        <authorList>
            <person name="Kudirkiene E."/>
            <person name="Bojesen A.M."/>
        </authorList>
    </citation>
    <scope>NUCLEOTIDE SEQUENCE [LARGE SCALE GENOMIC DNA]</scope>
    <source>
        <strain evidence="11 12">F150</strain>
    </source>
</reference>
<dbReference type="Pfam" id="PF00383">
    <property type="entry name" value="dCMP_cyt_deam_1"/>
    <property type="match status" value="1"/>
</dbReference>
<gene>
    <name evidence="6" type="primary">cdd</name>
    <name evidence="11" type="ORF">QS62_04315</name>
</gene>
<keyword evidence="4 6" id="KW-0378">Hydrolase</keyword>
<dbReference type="AlphaFoldDB" id="A0A1A7P0D8"/>
<feature type="active site" description="Proton donor" evidence="6 7">
    <location>
        <position position="110"/>
    </location>
</feature>
<dbReference type="GO" id="GO:0072527">
    <property type="term" value="P:pyrimidine-containing compound metabolic process"/>
    <property type="evidence" value="ECO:0007669"/>
    <property type="project" value="UniProtKB-ARBA"/>
</dbReference>
<dbReference type="PROSITE" id="PS00903">
    <property type="entry name" value="CYT_DCMP_DEAMINASES_1"/>
    <property type="match status" value="1"/>
</dbReference>
<sequence length="305" mass="33984">MAANKKIKAIQTELAQWENQQLANTLYHILAQQHFAGKLSATNVSSLCKEFKLTPNQLALQLLPIAACYATTPISSFNVGAVVQGLSGAFYFGANQEFCGVAMQQTIHAEQSAISHAWMNNEAAISSVTVNYTPCGHCRQFMNELNSAEQLYIHLPHAQNNRLHQYLPDAFGPKDLDIRECLFDPHNNQLQIDCEDPLPQRALLAANRSHAPYSHAYCGVALLLADETVIAGRYAENAAFNPSLPALQVALNHLRLSGYQDQDIMQVAMVEYPTEMQQKEMAEQLLNKINRKLTLQYFAAHKSEK</sequence>
<dbReference type="GO" id="GO:0005829">
    <property type="term" value="C:cytosol"/>
    <property type="evidence" value="ECO:0007669"/>
    <property type="project" value="TreeGrafter"/>
</dbReference>
<comment type="catalytic activity">
    <reaction evidence="6">
        <text>cytidine + H2O + H(+) = uridine + NH4(+)</text>
        <dbReference type="Rhea" id="RHEA:16069"/>
        <dbReference type="ChEBI" id="CHEBI:15377"/>
        <dbReference type="ChEBI" id="CHEBI:15378"/>
        <dbReference type="ChEBI" id="CHEBI:16704"/>
        <dbReference type="ChEBI" id="CHEBI:17562"/>
        <dbReference type="ChEBI" id="CHEBI:28938"/>
        <dbReference type="EC" id="3.5.4.5"/>
    </reaction>
</comment>
<feature type="binding site" evidence="6 9">
    <location>
        <position position="108"/>
    </location>
    <ligand>
        <name>Zn(2+)</name>
        <dbReference type="ChEBI" id="CHEBI:29105"/>
        <note>catalytic</note>
    </ligand>
</feature>
<name>A0A1A7P0D8_9PAST</name>
<dbReference type="GO" id="GO:0004126">
    <property type="term" value="F:cytidine deaminase activity"/>
    <property type="evidence" value="ECO:0007669"/>
    <property type="project" value="UniProtKB-UniRule"/>
</dbReference>
<feature type="binding site" evidence="6 8">
    <location>
        <begin position="95"/>
        <end position="97"/>
    </location>
    <ligand>
        <name>substrate</name>
    </ligand>
</feature>
<comment type="catalytic activity">
    <reaction evidence="6">
        <text>2'-deoxycytidine + H2O + H(+) = 2'-deoxyuridine + NH4(+)</text>
        <dbReference type="Rhea" id="RHEA:13433"/>
        <dbReference type="ChEBI" id="CHEBI:15377"/>
        <dbReference type="ChEBI" id="CHEBI:15378"/>
        <dbReference type="ChEBI" id="CHEBI:15698"/>
        <dbReference type="ChEBI" id="CHEBI:16450"/>
        <dbReference type="ChEBI" id="CHEBI:28938"/>
        <dbReference type="EC" id="3.5.4.5"/>
    </reaction>
</comment>
<evidence type="ECO:0000256" key="8">
    <source>
        <dbReference type="PIRSR" id="PIRSR006334-2"/>
    </source>
</evidence>
<feature type="domain" description="CMP/dCMP-type deaminase" evidence="10">
    <location>
        <begin position="193"/>
        <end position="305"/>
    </location>
</feature>
<dbReference type="InterPro" id="IPR002125">
    <property type="entry name" value="CMP_dCMP_dom"/>
</dbReference>
<dbReference type="PANTHER" id="PTHR11644">
    <property type="entry name" value="CYTIDINE DEAMINASE"/>
    <property type="match status" value="1"/>
</dbReference>
<dbReference type="EMBL" id="JTJL01000014">
    <property type="protein sequence ID" value="OBW95216.1"/>
    <property type="molecule type" value="Genomic_DNA"/>
</dbReference>
<dbReference type="GO" id="GO:0055086">
    <property type="term" value="P:nucleobase-containing small molecule metabolic process"/>
    <property type="evidence" value="ECO:0007669"/>
    <property type="project" value="UniProtKB-ARBA"/>
</dbReference>
<comment type="caution">
    <text evidence="11">The sequence shown here is derived from an EMBL/GenBank/DDBJ whole genome shotgun (WGS) entry which is preliminary data.</text>
</comment>
<comment type="subunit">
    <text evidence="2 6">Homodimer.</text>
</comment>
<dbReference type="EC" id="3.5.4.5" evidence="6"/>
<dbReference type="InterPro" id="IPR050202">
    <property type="entry name" value="Cyt/Deoxycyt_deaminase"/>
</dbReference>
<dbReference type="NCBIfam" id="NF006537">
    <property type="entry name" value="PRK09027.1"/>
    <property type="match status" value="1"/>
</dbReference>
<comment type="cofactor">
    <cofactor evidence="6 9">
        <name>Zn(2+)</name>
        <dbReference type="ChEBI" id="CHEBI:29105"/>
    </cofactor>
    <text evidence="6 9">Binds 1 zinc ion.</text>
</comment>
<dbReference type="GO" id="GO:0008270">
    <property type="term" value="F:zinc ion binding"/>
    <property type="evidence" value="ECO:0007669"/>
    <property type="project" value="UniProtKB-UniRule"/>
</dbReference>
<proteinExistence type="inferred from homology"/>
<dbReference type="Proteomes" id="UP000092649">
    <property type="component" value="Unassembled WGS sequence"/>
</dbReference>
<evidence type="ECO:0000256" key="4">
    <source>
        <dbReference type="ARBA" id="ARBA00022801"/>
    </source>
</evidence>